<comment type="pathway">
    <text evidence="3">Pyrimidine metabolism; UMP biosynthesis via de novo pathway; orotate from (S)-dihydroorotate (NAD(+) route): step 1/1.</text>
</comment>
<evidence type="ECO:0000256" key="16">
    <source>
        <dbReference type="ARBA" id="ARBA00030119"/>
    </source>
</evidence>
<dbReference type="GO" id="GO:0002058">
    <property type="term" value="F:uracil binding"/>
    <property type="evidence" value="ECO:0007669"/>
    <property type="project" value="TreeGrafter"/>
</dbReference>
<comment type="similarity">
    <text evidence="4">Belongs to the dihydroorotate dehydrogenase family. Type 1 subfamily.</text>
</comment>
<dbReference type="GO" id="GO:0004159">
    <property type="term" value="F:dihydropyrimidine dehydrogenase (NAD+) activity"/>
    <property type="evidence" value="ECO:0007669"/>
    <property type="project" value="UniProtKB-EC"/>
</dbReference>
<keyword evidence="11" id="KW-0560">Oxidoreductase</keyword>
<evidence type="ECO:0000313" key="27">
    <source>
        <dbReference type="Proteomes" id="UP001172911"/>
    </source>
</evidence>
<comment type="catalytic activity">
    <reaction evidence="19">
        <text>5,6-dihydrothymine + NAD(+) = thymine + NADH + H(+)</text>
        <dbReference type="Rhea" id="RHEA:28791"/>
        <dbReference type="ChEBI" id="CHEBI:15378"/>
        <dbReference type="ChEBI" id="CHEBI:17821"/>
        <dbReference type="ChEBI" id="CHEBI:27468"/>
        <dbReference type="ChEBI" id="CHEBI:57540"/>
        <dbReference type="ChEBI" id="CHEBI:57945"/>
        <dbReference type="EC" id="1.3.1.1"/>
    </reaction>
</comment>
<dbReference type="SUPFAM" id="SSF51395">
    <property type="entry name" value="FMN-linked oxidoreductases"/>
    <property type="match status" value="1"/>
</dbReference>
<evidence type="ECO:0000256" key="5">
    <source>
        <dbReference type="ARBA" id="ARBA00010804"/>
    </source>
</evidence>
<sequence>MANLKVNYAGIEFKNPLVLSSATPGWDGEGMKRAGLAGIGGVIPKTIGPLQDWAAHPCNGRLQLIRQNGKPFGMVNLELFTTKTREDWTNKDLAIAKEGGATMQVSVLAMPQPEETAQLIEEIQATGLVDLLELNVSCPMPASTVGMHIGKSAELTYQQTKLAKGAAKIPLTVKLTPNVADMVEIAQAAKEAGAAGVTISNSVRSFAGVDIETGIPLLRAYGGYTGPAIKPIVMRHLSEVARNVDIPISAVGGVMSFKEIVEYIMLGASTVQTCTAVMWNGYEVIPKLLKDLDNWMDAKGYKSLEEIRGIALPHITTVEDLAKLPAKYASIDADKCTNCGICKKVCFYRAITAGDTAHYVTQSNCDGCGLCAQWCPTGSIELR</sequence>
<evidence type="ECO:0000256" key="19">
    <source>
        <dbReference type="ARBA" id="ARBA00047685"/>
    </source>
</evidence>
<dbReference type="InterPro" id="IPR013785">
    <property type="entry name" value="Aldolase_TIM"/>
</dbReference>
<evidence type="ECO:0000256" key="3">
    <source>
        <dbReference type="ARBA" id="ARBA00004715"/>
    </source>
</evidence>
<dbReference type="InterPro" id="IPR017896">
    <property type="entry name" value="4Fe4S_Fe-S-bd"/>
</dbReference>
<evidence type="ECO:0000313" key="26">
    <source>
        <dbReference type="EMBL" id="MDO7785738.1"/>
    </source>
</evidence>
<name>A0AAW7Z6C1_9FIRM</name>
<dbReference type="InterPro" id="IPR005720">
    <property type="entry name" value="Dihydroorotate_DH_cat"/>
</dbReference>
<dbReference type="RefSeq" id="WP_304540329.1">
    <property type="nucleotide sequence ID" value="NZ_JARPTC010000001.1"/>
</dbReference>
<comment type="function">
    <text evidence="22">Involved in pyrimidine base degradation. Catalyzes physiologically the reduction of uracil to 5,6-dihydrouracil (DHU) by using NADH as a specific cosubstrate. It also catalyzes the reverse reaction and the reduction of thymine to 5,6-dihydrothymine (DHT).</text>
</comment>
<evidence type="ECO:0000256" key="11">
    <source>
        <dbReference type="ARBA" id="ARBA00023002"/>
    </source>
</evidence>
<dbReference type="Pfam" id="PF01180">
    <property type="entry name" value="DHO_dh"/>
    <property type="match status" value="1"/>
</dbReference>
<comment type="function">
    <text evidence="2">Catalyzes the conversion of dihydroorotate to orotate with NAD(+) as electron acceptor.</text>
</comment>
<comment type="caution">
    <text evidence="26">The sequence shown here is derived from an EMBL/GenBank/DDBJ whole genome shotgun (WGS) entry which is preliminary data.</text>
</comment>
<proteinExistence type="inferred from homology"/>
<dbReference type="GO" id="GO:0006212">
    <property type="term" value="P:uracil catabolic process"/>
    <property type="evidence" value="ECO:0007669"/>
    <property type="project" value="TreeGrafter"/>
</dbReference>
<keyword evidence="8" id="KW-0285">Flavoprotein</keyword>
<evidence type="ECO:0000256" key="6">
    <source>
        <dbReference type="ARBA" id="ARBA00012061"/>
    </source>
</evidence>
<keyword evidence="14" id="KW-0520">NAD</keyword>
<evidence type="ECO:0000256" key="9">
    <source>
        <dbReference type="ARBA" id="ARBA00022643"/>
    </source>
</evidence>
<dbReference type="Pfam" id="PF14697">
    <property type="entry name" value="Fer4_21"/>
    <property type="match status" value="1"/>
</dbReference>
<evidence type="ECO:0000256" key="1">
    <source>
        <dbReference type="ARBA" id="ARBA00001917"/>
    </source>
</evidence>
<comment type="subunit">
    <text evidence="23">Heterotetramer of 2 PreA and 2 PreT subunits.</text>
</comment>
<reference evidence="26" key="1">
    <citation type="journal article" date="2023" name="J. Hazard. Mater.">
        <title>Anaerobic biodegradation of pyrene and benzo[a]pyrene by a new sulfate-reducing Desulforamulus aquiferis strain DSA.</title>
        <authorList>
            <person name="Zhang Z."/>
            <person name="Sun J."/>
            <person name="Gong X."/>
            <person name="Wang C."/>
            <person name="Wang H."/>
        </authorList>
    </citation>
    <scope>NUCLEOTIDE SEQUENCE</scope>
    <source>
        <strain evidence="26">DSA</strain>
    </source>
</reference>
<evidence type="ECO:0000256" key="7">
    <source>
        <dbReference type="ARBA" id="ARBA00018101"/>
    </source>
</evidence>
<evidence type="ECO:0000256" key="22">
    <source>
        <dbReference type="ARBA" id="ARBA00049578"/>
    </source>
</evidence>
<dbReference type="PANTHER" id="PTHR43073">
    <property type="entry name" value="DIHYDROPYRIMIDINE DEHYDROGENASE [NADP(+)]"/>
    <property type="match status" value="1"/>
</dbReference>
<dbReference type="InterPro" id="IPR017900">
    <property type="entry name" value="4Fe4S_Fe_S_CS"/>
</dbReference>
<evidence type="ECO:0000256" key="20">
    <source>
        <dbReference type="ARBA" id="ARBA00048792"/>
    </source>
</evidence>
<dbReference type="AlphaFoldDB" id="A0AAW7Z6C1"/>
<dbReference type="PROSITE" id="PS00198">
    <property type="entry name" value="4FE4S_FER_1"/>
    <property type="match status" value="1"/>
</dbReference>
<comment type="catalytic activity">
    <reaction evidence="21">
        <text>(S)-dihydroorotate + NAD(+) = orotate + NADH + H(+)</text>
        <dbReference type="Rhea" id="RHEA:13513"/>
        <dbReference type="ChEBI" id="CHEBI:15378"/>
        <dbReference type="ChEBI" id="CHEBI:30839"/>
        <dbReference type="ChEBI" id="CHEBI:30864"/>
        <dbReference type="ChEBI" id="CHEBI:57540"/>
        <dbReference type="ChEBI" id="CHEBI:57945"/>
        <dbReference type="EC" id="1.3.1.14"/>
    </reaction>
</comment>
<dbReference type="FunFam" id="3.20.20.70:FF:000027">
    <property type="entry name" value="Dihydropyrimidine dehydrogenase [NADP(+)]"/>
    <property type="match status" value="1"/>
</dbReference>
<keyword evidence="27" id="KW-1185">Reference proteome</keyword>
<evidence type="ECO:0000256" key="18">
    <source>
        <dbReference type="ARBA" id="ARBA00032722"/>
    </source>
</evidence>
<dbReference type="EC" id="1.3.1.1" evidence="24"/>
<evidence type="ECO:0000259" key="25">
    <source>
        <dbReference type="PROSITE" id="PS51379"/>
    </source>
</evidence>
<comment type="catalytic activity">
    <reaction evidence="20">
        <text>5,6-dihydrouracil + NAD(+) = uracil + NADH + H(+)</text>
        <dbReference type="Rhea" id="RHEA:20189"/>
        <dbReference type="ChEBI" id="CHEBI:15378"/>
        <dbReference type="ChEBI" id="CHEBI:15901"/>
        <dbReference type="ChEBI" id="CHEBI:17568"/>
        <dbReference type="ChEBI" id="CHEBI:57540"/>
        <dbReference type="ChEBI" id="CHEBI:57945"/>
        <dbReference type="EC" id="1.3.1.1"/>
    </reaction>
</comment>
<evidence type="ECO:0000256" key="21">
    <source>
        <dbReference type="ARBA" id="ARBA00048996"/>
    </source>
</evidence>
<dbReference type="GO" id="GO:0004589">
    <property type="term" value="F:dihydroorotate dehydrogenase (NAD+) activity"/>
    <property type="evidence" value="ECO:0007669"/>
    <property type="project" value="UniProtKB-EC"/>
</dbReference>
<keyword evidence="10" id="KW-0479">Metal-binding</keyword>
<protein>
    <recommendedName>
        <fullName evidence="7">Dihydroorotate dehydrogenase B (NAD(+)), catalytic subunit</fullName>
        <ecNumber evidence="24">1.3.1.1</ecNumber>
        <ecNumber evidence="6">1.3.1.14</ecNumber>
    </recommendedName>
    <alternativeName>
        <fullName evidence="15">Dihydroorotate oxidase B</fullName>
    </alternativeName>
    <alternativeName>
        <fullName evidence="18">Dihydrothymine dehydrogenase</fullName>
    </alternativeName>
    <alternativeName>
        <fullName evidence="16">Dihydrouracil dehydrogenase</fullName>
    </alternativeName>
    <alternativeName>
        <fullName evidence="17">Orotate reductase (NADH)</fullName>
    </alternativeName>
</protein>
<comment type="cofactor">
    <cofactor evidence="1">
        <name>FMN</name>
        <dbReference type="ChEBI" id="CHEBI:58210"/>
    </cofactor>
</comment>
<dbReference type="GO" id="GO:0005737">
    <property type="term" value="C:cytoplasm"/>
    <property type="evidence" value="ECO:0007669"/>
    <property type="project" value="InterPro"/>
</dbReference>
<evidence type="ECO:0000256" key="15">
    <source>
        <dbReference type="ARBA" id="ARBA00029718"/>
    </source>
</evidence>
<comment type="similarity">
    <text evidence="5">Belongs to the dihydropyrimidine dehydrogenase family.</text>
</comment>
<evidence type="ECO:0000256" key="4">
    <source>
        <dbReference type="ARBA" id="ARBA00008008"/>
    </source>
</evidence>
<organism evidence="26 27">
    <name type="scientific">Desulforamulus aquiferis</name>
    <dbReference type="NCBI Taxonomy" id="1397668"/>
    <lineage>
        <taxon>Bacteria</taxon>
        <taxon>Bacillati</taxon>
        <taxon>Bacillota</taxon>
        <taxon>Clostridia</taxon>
        <taxon>Eubacteriales</taxon>
        <taxon>Peptococcaceae</taxon>
        <taxon>Desulforamulus</taxon>
    </lineage>
</organism>
<feature type="domain" description="4Fe-4S ferredoxin-type" evidence="25">
    <location>
        <begin position="327"/>
        <end position="355"/>
    </location>
</feature>
<dbReference type="GO" id="GO:0006210">
    <property type="term" value="P:thymine catabolic process"/>
    <property type="evidence" value="ECO:0007669"/>
    <property type="project" value="TreeGrafter"/>
</dbReference>
<dbReference type="GO" id="GO:0051536">
    <property type="term" value="F:iron-sulfur cluster binding"/>
    <property type="evidence" value="ECO:0007669"/>
    <property type="project" value="UniProtKB-KW"/>
</dbReference>
<dbReference type="PANTHER" id="PTHR43073:SF2">
    <property type="entry name" value="DIHYDROPYRIMIDINE DEHYDROGENASE [NADP(+)]"/>
    <property type="match status" value="1"/>
</dbReference>
<evidence type="ECO:0000256" key="8">
    <source>
        <dbReference type="ARBA" id="ARBA00022630"/>
    </source>
</evidence>
<evidence type="ECO:0000256" key="12">
    <source>
        <dbReference type="ARBA" id="ARBA00023004"/>
    </source>
</evidence>
<dbReference type="GO" id="GO:0050661">
    <property type="term" value="F:NADP binding"/>
    <property type="evidence" value="ECO:0007669"/>
    <property type="project" value="TreeGrafter"/>
</dbReference>
<dbReference type="Proteomes" id="UP001172911">
    <property type="component" value="Unassembled WGS sequence"/>
</dbReference>
<evidence type="ECO:0000256" key="14">
    <source>
        <dbReference type="ARBA" id="ARBA00023027"/>
    </source>
</evidence>
<gene>
    <name evidence="26" type="ORF">P6N53_00635</name>
</gene>
<accession>A0AAW7Z6C1</accession>
<dbReference type="SUPFAM" id="SSF54862">
    <property type="entry name" value="4Fe-4S ferredoxins"/>
    <property type="match status" value="1"/>
</dbReference>
<feature type="domain" description="4Fe-4S ferredoxin-type" evidence="25">
    <location>
        <begin position="356"/>
        <end position="383"/>
    </location>
</feature>
<evidence type="ECO:0000256" key="13">
    <source>
        <dbReference type="ARBA" id="ARBA00023014"/>
    </source>
</evidence>
<keyword evidence="13" id="KW-0411">Iron-sulfur</keyword>
<evidence type="ECO:0000256" key="10">
    <source>
        <dbReference type="ARBA" id="ARBA00022723"/>
    </source>
</evidence>
<dbReference type="Gene3D" id="3.30.70.20">
    <property type="match status" value="1"/>
</dbReference>
<evidence type="ECO:0000256" key="17">
    <source>
        <dbReference type="ARBA" id="ARBA00032046"/>
    </source>
</evidence>
<dbReference type="GO" id="GO:0046872">
    <property type="term" value="F:metal ion binding"/>
    <property type="evidence" value="ECO:0007669"/>
    <property type="project" value="UniProtKB-KW"/>
</dbReference>
<reference evidence="26" key="2">
    <citation type="submission" date="2023-03" db="EMBL/GenBank/DDBJ databases">
        <authorList>
            <person name="Zhang Z."/>
        </authorList>
    </citation>
    <scope>NUCLEOTIDE SEQUENCE</scope>
    <source>
        <strain evidence="26">DSA</strain>
    </source>
</reference>
<keyword evidence="9" id="KW-0288">FMN</keyword>
<dbReference type="EMBL" id="JARPTC010000001">
    <property type="protein sequence ID" value="MDO7785738.1"/>
    <property type="molecule type" value="Genomic_DNA"/>
</dbReference>
<dbReference type="EC" id="1.3.1.14" evidence="6"/>
<keyword evidence="12" id="KW-0408">Iron</keyword>
<dbReference type="PROSITE" id="PS51379">
    <property type="entry name" value="4FE4S_FER_2"/>
    <property type="match status" value="2"/>
</dbReference>
<evidence type="ECO:0000256" key="24">
    <source>
        <dbReference type="ARBA" id="ARBA00049728"/>
    </source>
</evidence>
<evidence type="ECO:0000256" key="23">
    <source>
        <dbReference type="ARBA" id="ARBA00049714"/>
    </source>
</evidence>
<dbReference type="Gene3D" id="3.20.20.70">
    <property type="entry name" value="Aldolase class I"/>
    <property type="match status" value="1"/>
</dbReference>
<evidence type="ECO:0000256" key="2">
    <source>
        <dbReference type="ARBA" id="ARBA00003616"/>
    </source>
</evidence>